<dbReference type="Proteomes" id="UP001153148">
    <property type="component" value="Unassembled WGS sequence"/>
</dbReference>
<comment type="caution">
    <text evidence="1">The sequence shown here is derived from an EMBL/GenBank/DDBJ whole genome shotgun (WGS) entry which is preliminary data.</text>
</comment>
<keyword evidence="2" id="KW-1185">Reference proteome</keyword>
<gene>
    <name evidence="1" type="ORF">TPAB3V08_LOCUS7974</name>
</gene>
<protein>
    <submittedName>
        <fullName evidence="1">Uncharacterized protein</fullName>
    </submittedName>
</protein>
<evidence type="ECO:0000313" key="1">
    <source>
        <dbReference type="EMBL" id="CAG2061019.1"/>
    </source>
</evidence>
<name>A0ABN7P1M9_TIMPD</name>
<proteinExistence type="predicted"/>
<organism evidence="1 2">
    <name type="scientific">Timema podura</name>
    <name type="common">Walking stick</name>
    <dbReference type="NCBI Taxonomy" id="61482"/>
    <lineage>
        <taxon>Eukaryota</taxon>
        <taxon>Metazoa</taxon>
        <taxon>Ecdysozoa</taxon>
        <taxon>Arthropoda</taxon>
        <taxon>Hexapoda</taxon>
        <taxon>Insecta</taxon>
        <taxon>Pterygota</taxon>
        <taxon>Neoptera</taxon>
        <taxon>Polyneoptera</taxon>
        <taxon>Phasmatodea</taxon>
        <taxon>Timematodea</taxon>
        <taxon>Timematoidea</taxon>
        <taxon>Timematidae</taxon>
        <taxon>Timema</taxon>
    </lineage>
</organism>
<sequence>MIAISSVPGSKDRLPPCRNYTPGWFRSSDSISGGLTSSNSPVSLKVCHNRQNITLSKTKCIGDRKPVVIESDYPLDPGSIQEMEAHVQVLPSTTQVCRRVQTIILSKDGLWSGNHMEKALHSILTNILFRAGLMLINNQIIGRLWHSWQIR</sequence>
<dbReference type="EMBL" id="CAJPIN010014317">
    <property type="protein sequence ID" value="CAG2061019.1"/>
    <property type="molecule type" value="Genomic_DNA"/>
</dbReference>
<reference evidence="1" key="1">
    <citation type="submission" date="2021-03" db="EMBL/GenBank/DDBJ databases">
        <authorList>
            <person name="Tran Van P."/>
        </authorList>
    </citation>
    <scope>NUCLEOTIDE SEQUENCE</scope>
</reference>
<accession>A0ABN7P1M9</accession>
<evidence type="ECO:0000313" key="2">
    <source>
        <dbReference type="Proteomes" id="UP001153148"/>
    </source>
</evidence>